<reference evidence="1" key="1">
    <citation type="journal article" date="2020" name="Stud. Mycol.">
        <title>101 Dothideomycetes genomes: a test case for predicting lifestyles and emergence of pathogens.</title>
        <authorList>
            <person name="Haridas S."/>
            <person name="Albert R."/>
            <person name="Binder M."/>
            <person name="Bloem J."/>
            <person name="Labutti K."/>
            <person name="Salamov A."/>
            <person name="Andreopoulos B."/>
            <person name="Baker S."/>
            <person name="Barry K."/>
            <person name="Bills G."/>
            <person name="Bluhm B."/>
            <person name="Cannon C."/>
            <person name="Castanera R."/>
            <person name="Culley D."/>
            <person name="Daum C."/>
            <person name="Ezra D."/>
            <person name="Gonzalez J."/>
            <person name="Henrissat B."/>
            <person name="Kuo A."/>
            <person name="Liang C."/>
            <person name="Lipzen A."/>
            <person name="Lutzoni F."/>
            <person name="Magnuson J."/>
            <person name="Mondo S."/>
            <person name="Nolan M."/>
            <person name="Ohm R."/>
            <person name="Pangilinan J."/>
            <person name="Park H.-J."/>
            <person name="Ramirez L."/>
            <person name="Alfaro M."/>
            <person name="Sun H."/>
            <person name="Tritt A."/>
            <person name="Yoshinaga Y."/>
            <person name="Zwiers L.-H."/>
            <person name="Turgeon B."/>
            <person name="Goodwin S."/>
            <person name="Spatafora J."/>
            <person name="Crous P."/>
            <person name="Grigoriev I."/>
        </authorList>
    </citation>
    <scope>NUCLEOTIDE SEQUENCE</scope>
    <source>
        <strain evidence="1">CBS 123094</strain>
    </source>
</reference>
<keyword evidence="2" id="KW-1185">Reference proteome</keyword>
<sequence>MRYWRVSSCLLYVGSCMLGDGRLDDVSCVDGGQKELGNTDLAVTRDSPPGLSQGSTRSCILYDGYGRITLDFVCLWRRWRP</sequence>
<organism evidence="1 2">
    <name type="scientific">Amniculicola lignicola CBS 123094</name>
    <dbReference type="NCBI Taxonomy" id="1392246"/>
    <lineage>
        <taxon>Eukaryota</taxon>
        <taxon>Fungi</taxon>
        <taxon>Dikarya</taxon>
        <taxon>Ascomycota</taxon>
        <taxon>Pezizomycotina</taxon>
        <taxon>Dothideomycetes</taxon>
        <taxon>Pleosporomycetidae</taxon>
        <taxon>Pleosporales</taxon>
        <taxon>Amniculicolaceae</taxon>
        <taxon>Amniculicola</taxon>
    </lineage>
</organism>
<evidence type="ECO:0000313" key="2">
    <source>
        <dbReference type="Proteomes" id="UP000799779"/>
    </source>
</evidence>
<protein>
    <submittedName>
        <fullName evidence="1">Uncharacterized protein</fullName>
    </submittedName>
</protein>
<name>A0A6A5WT08_9PLEO</name>
<gene>
    <name evidence="1" type="ORF">P154DRAFT_74030</name>
</gene>
<dbReference type="Proteomes" id="UP000799779">
    <property type="component" value="Unassembled WGS sequence"/>
</dbReference>
<dbReference type="EMBL" id="ML977570">
    <property type="protein sequence ID" value="KAF2003909.1"/>
    <property type="molecule type" value="Genomic_DNA"/>
</dbReference>
<dbReference type="AlphaFoldDB" id="A0A6A5WT08"/>
<evidence type="ECO:0000313" key="1">
    <source>
        <dbReference type="EMBL" id="KAF2003909.1"/>
    </source>
</evidence>
<proteinExistence type="predicted"/>
<accession>A0A6A5WT08</accession>